<dbReference type="Proteomes" id="UP000324104">
    <property type="component" value="Unassembled WGS sequence"/>
</dbReference>
<organism evidence="1 2">
    <name type="scientific">Natrialba swarupiae</name>
    <dbReference type="NCBI Taxonomy" id="2448032"/>
    <lineage>
        <taxon>Archaea</taxon>
        <taxon>Methanobacteriati</taxon>
        <taxon>Methanobacteriota</taxon>
        <taxon>Stenosarchaea group</taxon>
        <taxon>Halobacteria</taxon>
        <taxon>Halobacteriales</taxon>
        <taxon>Natrialbaceae</taxon>
        <taxon>Natrialba</taxon>
    </lineage>
</organism>
<dbReference type="RefSeq" id="WP_149080714.1">
    <property type="nucleotide sequence ID" value="NZ_VTAW01000006.1"/>
</dbReference>
<dbReference type="SUPFAM" id="SSF109755">
    <property type="entry name" value="PhoU-like"/>
    <property type="match status" value="1"/>
</dbReference>
<evidence type="ECO:0000313" key="1">
    <source>
        <dbReference type="EMBL" id="TYT62697.1"/>
    </source>
</evidence>
<keyword evidence="2" id="KW-1185">Reference proteome</keyword>
<dbReference type="AlphaFoldDB" id="A0A5D5AP63"/>
<sequence length="288" mass="32603">MGFHDGDWDANTRFGAIRDVVEAVDRCAPETKRRLAEETDLSEHYISEIVQELKRNGLIRKGYVVDRAAMYEHAVTVTTFGPDDDRSAALLELFEQLDDVTRRQYDAASATFAEGTPDPAATTLEPLVNERYEVVLKELKTLTIRSDWPGNRVVADLARIAQNMEIVGDRACFIENAIETTETLPRGIICDRIETVFEDGQRINDHFGTIFFEADLDCVDALYDLEREVHRTLDELFELVTAYDPAVYGSVVGIIRTLERCLHYWVSAAEIAVRLHTGLDQRFPLTVS</sequence>
<name>A0A5D5AP63_9EURY</name>
<dbReference type="EMBL" id="VTAW01000006">
    <property type="protein sequence ID" value="TYT62697.1"/>
    <property type="molecule type" value="Genomic_DNA"/>
</dbReference>
<accession>A0A5D5AP63</accession>
<comment type="caution">
    <text evidence="1">The sequence shown here is derived from an EMBL/GenBank/DDBJ whole genome shotgun (WGS) entry which is preliminary data.</text>
</comment>
<reference evidence="1 2" key="1">
    <citation type="submission" date="2019-08" db="EMBL/GenBank/DDBJ databases">
        <title>Archaea genome.</title>
        <authorList>
            <person name="Kajale S."/>
            <person name="Shouche Y."/>
            <person name="Deshpande N."/>
            <person name="Sharma A."/>
        </authorList>
    </citation>
    <scope>NUCLEOTIDE SEQUENCE [LARGE SCALE GENOMIC DNA]</scope>
    <source>
        <strain evidence="1 2">ESP3B_9</strain>
    </source>
</reference>
<gene>
    <name evidence="1" type="ORF">FYC77_06595</name>
</gene>
<proteinExistence type="predicted"/>
<protein>
    <submittedName>
        <fullName evidence="1">PhoU family transcriptional regulator</fullName>
    </submittedName>
</protein>
<evidence type="ECO:0000313" key="2">
    <source>
        <dbReference type="Proteomes" id="UP000324104"/>
    </source>
</evidence>